<evidence type="ECO:0000313" key="2">
    <source>
        <dbReference type="EMBL" id="OWR48157.1"/>
    </source>
</evidence>
<dbReference type="EMBL" id="AGBW02010627">
    <property type="protein sequence ID" value="OWR48157.1"/>
    <property type="molecule type" value="Genomic_DNA"/>
</dbReference>
<accession>A0A212F345</accession>
<comment type="caution">
    <text evidence="2">The sequence shown here is derived from an EMBL/GenBank/DDBJ whole genome shotgun (WGS) entry which is preliminary data.</text>
</comment>
<dbReference type="Proteomes" id="UP000007151">
    <property type="component" value="Unassembled WGS sequence"/>
</dbReference>
<dbReference type="InParanoid" id="A0A212F345"/>
<proteinExistence type="predicted"/>
<sequence length="127" mass="14113">MSLGADFNLMKQVPLQIRDRIDLKATLRRRDKVPFGARHSAGEFVPINKDESLRRAVLLDTNIEVPCDNSSIIIRAEDKPGSSPTTEQPLDLSAKSTSSTSGTPPPEKVTDTRNFNRTLKLVELKKI</sequence>
<name>A0A212F345_DANPL</name>
<dbReference type="KEGG" id="dpl:KGM_204077"/>
<protein>
    <submittedName>
        <fullName evidence="2">Uncharacterized protein</fullName>
    </submittedName>
</protein>
<gene>
    <name evidence="2" type="ORF">KGM_204077</name>
</gene>
<dbReference type="AlphaFoldDB" id="A0A212F345"/>
<reference evidence="2 3" key="1">
    <citation type="journal article" date="2011" name="Cell">
        <title>The monarch butterfly genome yields insights into long-distance migration.</title>
        <authorList>
            <person name="Zhan S."/>
            <person name="Merlin C."/>
            <person name="Boore J.L."/>
            <person name="Reppert S.M."/>
        </authorList>
    </citation>
    <scope>NUCLEOTIDE SEQUENCE [LARGE SCALE GENOMIC DNA]</scope>
    <source>
        <strain evidence="2">F-2</strain>
    </source>
</reference>
<evidence type="ECO:0000256" key="1">
    <source>
        <dbReference type="SAM" id="MobiDB-lite"/>
    </source>
</evidence>
<evidence type="ECO:0000313" key="3">
    <source>
        <dbReference type="Proteomes" id="UP000007151"/>
    </source>
</evidence>
<keyword evidence="3" id="KW-1185">Reference proteome</keyword>
<feature type="region of interest" description="Disordered" evidence="1">
    <location>
        <begin position="70"/>
        <end position="115"/>
    </location>
</feature>
<organism evidence="2 3">
    <name type="scientific">Danaus plexippus plexippus</name>
    <dbReference type="NCBI Taxonomy" id="278856"/>
    <lineage>
        <taxon>Eukaryota</taxon>
        <taxon>Metazoa</taxon>
        <taxon>Ecdysozoa</taxon>
        <taxon>Arthropoda</taxon>
        <taxon>Hexapoda</taxon>
        <taxon>Insecta</taxon>
        <taxon>Pterygota</taxon>
        <taxon>Neoptera</taxon>
        <taxon>Endopterygota</taxon>
        <taxon>Lepidoptera</taxon>
        <taxon>Glossata</taxon>
        <taxon>Ditrysia</taxon>
        <taxon>Papilionoidea</taxon>
        <taxon>Nymphalidae</taxon>
        <taxon>Danainae</taxon>
        <taxon>Danaini</taxon>
        <taxon>Danaina</taxon>
        <taxon>Danaus</taxon>
        <taxon>Danaus</taxon>
    </lineage>
</organism>